<sequence length="1323" mass="148394">MENTEYCQISNNSCLDNNYDNTKGIKVRKLRGVPAAGNRKMVQKSTQVSEGSIIQKRRQKEMIPKLAFLSPSFTNMTLSDCRNNEEIASKEKEAVTHVYPALSSRRQWQQYKEKVQCLCHTALTKGSDNFNDTSESKKRPSSPRSSPNPTDRNIPQQSIHSRAREKTTNLNSFAINNGPDKRKLLNAKDAKRALALVHPAINSKKVVGTTSILAKTSELKRSSDNNVRPDSSQYKTNRIVELKRKPCHEFYFLKEHLDRLNEVSSSKSQVIMTKHRPRSRQTLLYGRSRNARHHRSRSTMYKAQEPVATFILNDEGSRFRSDLTTPIATQSKMMFSTLSSPYKAVADINARDMVSNAYKDTTGNTKSPDAMNKDIHKMSGALIASDCGDGCRKDKCVFSTPHSTVQTNIFKQKESRISGDSKGVDQFAMNNQYPKTIHYHSHLKPETKDEALLRTNQRADMAKEENGHLSRQEFFSKWKKCLTVDTENNIKSMVSLCEDKNGPGVESHLISHTMNEVLFPDYFSKSKSGKANKRDIETAFPNKSVEFREWPDHSETRDAAEFTPFKKRRRKNPAPHPSRSAILYSPKQRHGCPSISSIAPHNIDDTLEHSESESTTEDLQESKVNMDFLEAPAVCPVRRLPRLQIDTPPKVSLGSCQLVSLYKIALKKVGVGYRLSPVDPEETNFKVMPSNWENHSVTSQAIPYQINHQGYGAGSPPFIKARTRLRSKPCKENAQRLNPSSNCYNRQMAENFTKISSHHNSDGPKARDLGRFCNESLYALSSASLSCESCASCGHLNRRDYLSSSPTPFCSQKVKKSAESAIQQSGSMLQSASKSRFANYYFTSFSPEKNSKLNEGNEKKSSQRAVKQKQTSKGLEKQLTRQQLNKSTGTIGDRRKKMPSSSKTPPFALAKSKKSIAAFKSPQKQQKDFKTTKLTVSPDIKETKQNMKISKQDHQNKEHADNKHVTYDTTLNRVASDPQKLTNTLNSNTSSYRRNIGNQTKTKSNLKGFSYKPSLKPKLKEKSKVCGQQSEIITPSAYQCAQNSSKNPAPTLSATSNNNRLIQSKHLPPTVARACYKKTLAPVDIAKNTETTLARKLSTPLLAGTMSSAEIDKKDDGIPKPSQTAGSRASGAPQLRTAARAAAKTLMLAPRTPKNSKRERIEKNRPGRKPKDKTSKTNSTPHNTCQELSEVQKTIAKCISFRNTKRQFSVGTQWPSSQQAERPLKSKLCSTTGKRSPKNTKVDYNNDAQVRVSQGRECTPKFCKRHKMVSPIHQTLGSPLKYSEQNRKSCIGPKYTDRATESSFTWSVSVDTSWDVSASQVFD</sequence>
<evidence type="ECO:0000313" key="2">
    <source>
        <dbReference type="EMBL" id="GFO04852.1"/>
    </source>
</evidence>
<proteinExistence type="predicted"/>
<name>A0AAV4AC56_9GAST</name>
<gene>
    <name evidence="2" type="ORF">PoB_003135700</name>
</gene>
<feature type="compositionally biased region" description="Basic and acidic residues" evidence="1">
    <location>
        <begin position="1156"/>
        <end position="1165"/>
    </location>
</feature>
<feature type="compositionally biased region" description="Basic and acidic residues" evidence="1">
    <location>
        <begin position="849"/>
        <end position="861"/>
    </location>
</feature>
<dbReference type="EMBL" id="BLXT01003742">
    <property type="protein sequence ID" value="GFO04852.1"/>
    <property type="molecule type" value="Genomic_DNA"/>
</dbReference>
<protein>
    <submittedName>
        <fullName evidence="2">Uncharacterized protein</fullName>
    </submittedName>
</protein>
<feature type="compositionally biased region" description="Polar residues" evidence="1">
    <location>
        <begin position="880"/>
        <end position="890"/>
    </location>
</feature>
<accession>A0AAV4AC56</accession>
<evidence type="ECO:0000256" key="1">
    <source>
        <dbReference type="SAM" id="MobiDB-lite"/>
    </source>
</evidence>
<organism evidence="2 3">
    <name type="scientific">Plakobranchus ocellatus</name>
    <dbReference type="NCBI Taxonomy" id="259542"/>
    <lineage>
        <taxon>Eukaryota</taxon>
        <taxon>Metazoa</taxon>
        <taxon>Spiralia</taxon>
        <taxon>Lophotrochozoa</taxon>
        <taxon>Mollusca</taxon>
        <taxon>Gastropoda</taxon>
        <taxon>Heterobranchia</taxon>
        <taxon>Euthyneura</taxon>
        <taxon>Panpulmonata</taxon>
        <taxon>Sacoglossa</taxon>
        <taxon>Placobranchoidea</taxon>
        <taxon>Plakobranchidae</taxon>
        <taxon>Plakobranchus</taxon>
    </lineage>
</organism>
<feature type="compositionally biased region" description="Low complexity" evidence="1">
    <location>
        <begin position="1132"/>
        <end position="1150"/>
    </location>
</feature>
<feature type="region of interest" description="Disordered" evidence="1">
    <location>
        <begin position="551"/>
        <end position="601"/>
    </location>
</feature>
<dbReference type="Proteomes" id="UP000735302">
    <property type="component" value="Unassembled WGS sequence"/>
</dbReference>
<keyword evidence="3" id="KW-1185">Reference proteome</keyword>
<feature type="compositionally biased region" description="Basic and acidic residues" evidence="1">
    <location>
        <begin position="551"/>
        <end position="560"/>
    </location>
</feature>
<feature type="compositionally biased region" description="Polar residues" evidence="1">
    <location>
        <begin position="1176"/>
        <end position="1187"/>
    </location>
</feature>
<feature type="compositionally biased region" description="Polar residues" evidence="1">
    <location>
        <begin position="1210"/>
        <end position="1220"/>
    </location>
</feature>
<feature type="region of interest" description="Disordered" evidence="1">
    <location>
        <begin position="849"/>
        <end position="931"/>
    </location>
</feature>
<feature type="region of interest" description="Disordered" evidence="1">
    <location>
        <begin position="1210"/>
        <end position="1240"/>
    </location>
</feature>
<comment type="caution">
    <text evidence="2">The sequence shown here is derived from an EMBL/GenBank/DDBJ whole genome shotgun (WGS) entry which is preliminary data.</text>
</comment>
<feature type="compositionally biased region" description="Polar residues" evidence="1">
    <location>
        <begin position="148"/>
        <end position="160"/>
    </location>
</feature>
<feature type="region of interest" description="Disordered" evidence="1">
    <location>
        <begin position="126"/>
        <end position="180"/>
    </location>
</feature>
<feature type="region of interest" description="Disordered" evidence="1">
    <location>
        <begin position="1108"/>
        <end position="1187"/>
    </location>
</feature>
<feature type="compositionally biased region" description="Polar residues" evidence="1">
    <location>
        <begin position="863"/>
        <end position="873"/>
    </location>
</feature>
<reference evidence="2 3" key="1">
    <citation type="journal article" date="2021" name="Elife">
        <title>Chloroplast acquisition without the gene transfer in kleptoplastic sea slugs, Plakobranchus ocellatus.</title>
        <authorList>
            <person name="Maeda T."/>
            <person name="Takahashi S."/>
            <person name="Yoshida T."/>
            <person name="Shimamura S."/>
            <person name="Takaki Y."/>
            <person name="Nagai Y."/>
            <person name="Toyoda A."/>
            <person name="Suzuki Y."/>
            <person name="Arimoto A."/>
            <person name="Ishii H."/>
            <person name="Satoh N."/>
            <person name="Nishiyama T."/>
            <person name="Hasebe M."/>
            <person name="Maruyama T."/>
            <person name="Minagawa J."/>
            <person name="Obokata J."/>
            <person name="Shigenobu S."/>
        </authorList>
    </citation>
    <scope>NUCLEOTIDE SEQUENCE [LARGE SCALE GENOMIC DNA]</scope>
</reference>
<evidence type="ECO:0000313" key="3">
    <source>
        <dbReference type="Proteomes" id="UP000735302"/>
    </source>
</evidence>